<dbReference type="OrthoDB" id="26719at2759"/>
<dbReference type="PANTHER" id="PTHR15036">
    <property type="entry name" value="PIKACHURIN-LIKE PROTEIN"/>
    <property type="match status" value="1"/>
</dbReference>
<comment type="caution">
    <text evidence="2">Lacks conserved residue(s) required for the propagation of feature annotation.</text>
</comment>
<dbReference type="InterPro" id="IPR000742">
    <property type="entry name" value="EGF"/>
</dbReference>
<dbReference type="InterPro" id="IPR013320">
    <property type="entry name" value="ConA-like_dom_sf"/>
</dbReference>
<evidence type="ECO:0000259" key="6">
    <source>
        <dbReference type="PROSITE" id="PS50025"/>
    </source>
</evidence>
<comment type="caution">
    <text evidence="8">The sequence shown here is derived from an EMBL/GenBank/DDBJ whole genome shotgun (WGS) entry which is preliminary data.</text>
</comment>
<dbReference type="SUPFAM" id="SSF49899">
    <property type="entry name" value="Concanavalin A-like lectins/glucanases"/>
    <property type="match status" value="2"/>
</dbReference>
<keyword evidence="4" id="KW-0472">Membrane</keyword>
<organism evidence="8 9">
    <name type="scientific">Desmophyllum pertusum</name>
    <dbReference type="NCBI Taxonomy" id="174260"/>
    <lineage>
        <taxon>Eukaryota</taxon>
        <taxon>Metazoa</taxon>
        <taxon>Cnidaria</taxon>
        <taxon>Anthozoa</taxon>
        <taxon>Hexacorallia</taxon>
        <taxon>Scleractinia</taxon>
        <taxon>Caryophylliina</taxon>
        <taxon>Caryophylliidae</taxon>
        <taxon>Desmophyllum</taxon>
    </lineage>
</organism>
<dbReference type="Pfam" id="PF02210">
    <property type="entry name" value="Laminin_G_2"/>
    <property type="match status" value="2"/>
</dbReference>
<dbReference type="EMBL" id="MU826867">
    <property type="protein sequence ID" value="KAJ7370345.1"/>
    <property type="molecule type" value="Genomic_DNA"/>
</dbReference>
<evidence type="ECO:0000256" key="1">
    <source>
        <dbReference type="ARBA" id="ARBA00023157"/>
    </source>
</evidence>
<dbReference type="SUPFAM" id="SSF57196">
    <property type="entry name" value="EGF/Laminin"/>
    <property type="match status" value="1"/>
</dbReference>
<sequence>MKSILYLVVFIVKEILGTPVALNGDAFISFDLKSIPTNPRQSIVQLRFRTIHPNGLLVFSKGTKGHFLRLEIVQGRLHYSSYLGGSHQGGISTINSPRNYLNDDKWHSVTLTREGRKSVLCVDKIVASNIFQGDYKDLDLDDVLYVGGMSAESYQRFRVTATRNFHGCLGDVKYGSTSILPAAMTGININDFTIHGQVSFKCRSKANHIISSTNPNLSVRIPYRGMSATNSFFTTSLQFRTLIKEGLLISFIAPKLKLHLLLSNSVLVFDVTSIHGYKTELRLGSNLDDGEWHKLTASLAGSEIRLALDGQVKTKPVNYTLLIMGSPNKPRPKIFLGKESRRETTVLGFVGCILDLKIQNREITLKDLSKSRNVQSAVMRSCRLDNYCDPNPCKNEGRCSQDWKQFYCNCDHTHYEGQICEMSVYKPTCEHYRAMGLHTSALCLLDSKGAGNPYTALCNVTSSARNVTSTSRTYTIITHNKMTETPVGNAKLTGAFYKHEITYTGSARMDQIKALIQKSKHCRQYIRFHCFGSKLLNTPRGPSHAFWLSRDRHMQHYWGGAEPGSSKCACGMTEPPSCAGSAKFCNCDVRDRIWRVDAGYLQDKNTLPVTALLFNKKSKRSDFTLGPLECWGNNDDERSEQIMDEKRRGNEIDNRLTRACPSVTKMEKQLRESTPVNTTPRPTLKSPDNISCVTAKTTSPQCQNVSNTVENNTTITGNVDHGNFSQNTSLQANETTLETSVDEDEGPALSTTAIVMITVGLITVIVLLIVFDRINRKYKSPFPCKFVGAPKIHVGD</sequence>
<keyword evidence="4" id="KW-1133">Transmembrane helix</keyword>
<reference evidence="8" key="1">
    <citation type="submission" date="2023-01" db="EMBL/GenBank/DDBJ databases">
        <title>Genome assembly of the deep-sea coral Lophelia pertusa.</title>
        <authorList>
            <person name="Herrera S."/>
            <person name="Cordes E."/>
        </authorList>
    </citation>
    <scope>NUCLEOTIDE SEQUENCE</scope>
    <source>
        <strain evidence="8">USNM1676648</strain>
        <tissue evidence="8">Polyp</tissue>
    </source>
</reference>
<accession>A0A9W9YVX1</accession>
<feature type="signal peptide" evidence="5">
    <location>
        <begin position="1"/>
        <end position="17"/>
    </location>
</feature>
<feature type="compositionally biased region" description="Polar residues" evidence="3">
    <location>
        <begin position="672"/>
        <end position="690"/>
    </location>
</feature>
<feature type="region of interest" description="Disordered" evidence="3">
    <location>
        <begin position="665"/>
        <end position="690"/>
    </location>
</feature>
<keyword evidence="5" id="KW-0732">Signal</keyword>
<evidence type="ECO:0000256" key="2">
    <source>
        <dbReference type="PROSITE-ProRule" id="PRU00076"/>
    </source>
</evidence>
<dbReference type="AlphaFoldDB" id="A0A9W9YVX1"/>
<proteinExistence type="predicted"/>
<dbReference type="PROSITE" id="PS50025">
    <property type="entry name" value="LAM_G_DOMAIN"/>
    <property type="match status" value="2"/>
</dbReference>
<keyword evidence="2" id="KW-0245">EGF-like domain</keyword>
<name>A0A9W9YVX1_9CNID</name>
<keyword evidence="9" id="KW-1185">Reference proteome</keyword>
<dbReference type="Gene3D" id="2.60.120.200">
    <property type="match status" value="2"/>
</dbReference>
<feature type="transmembrane region" description="Helical" evidence="4">
    <location>
        <begin position="748"/>
        <end position="771"/>
    </location>
</feature>
<dbReference type="InterPro" id="IPR001791">
    <property type="entry name" value="Laminin_G"/>
</dbReference>
<protein>
    <submittedName>
        <fullName evidence="8">Uncharacterized protein</fullName>
    </submittedName>
</protein>
<evidence type="ECO:0000256" key="3">
    <source>
        <dbReference type="SAM" id="MobiDB-lite"/>
    </source>
</evidence>
<feature type="domain" description="Laminin G" evidence="6">
    <location>
        <begin position="210"/>
        <end position="382"/>
    </location>
</feature>
<keyword evidence="1" id="KW-1015">Disulfide bond</keyword>
<gene>
    <name evidence="8" type="ORF">OS493_032844</name>
</gene>
<dbReference type="CDD" id="cd00110">
    <property type="entry name" value="LamG"/>
    <property type="match status" value="2"/>
</dbReference>
<feature type="chain" id="PRO_5040747069" evidence="5">
    <location>
        <begin position="18"/>
        <end position="796"/>
    </location>
</feature>
<dbReference type="InterPro" id="IPR050372">
    <property type="entry name" value="Neurexin-related_CASP"/>
</dbReference>
<keyword evidence="4" id="KW-0812">Transmembrane</keyword>
<dbReference type="GO" id="GO:0016020">
    <property type="term" value="C:membrane"/>
    <property type="evidence" value="ECO:0007669"/>
    <property type="project" value="UniProtKB-SubCell"/>
</dbReference>
<evidence type="ECO:0000313" key="9">
    <source>
        <dbReference type="Proteomes" id="UP001163046"/>
    </source>
</evidence>
<dbReference type="Gene3D" id="2.10.25.10">
    <property type="entry name" value="Laminin"/>
    <property type="match status" value="1"/>
</dbReference>
<dbReference type="CDD" id="cd00054">
    <property type="entry name" value="EGF_CA"/>
    <property type="match status" value="1"/>
</dbReference>
<dbReference type="Proteomes" id="UP001163046">
    <property type="component" value="Unassembled WGS sequence"/>
</dbReference>
<dbReference type="PANTHER" id="PTHR15036:SF49">
    <property type="entry name" value="AXOTACTIN"/>
    <property type="match status" value="1"/>
</dbReference>
<evidence type="ECO:0000256" key="4">
    <source>
        <dbReference type="SAM" id="Phobius"/>
    </source>
</evidence>
<evidence type="ECO:0000256" key="5">
    <source>
        <dbReference type="SAM" id="SignalP"/>
    </source>
</evidence>
<evidence type="ECO:0000259" key="7">
    <source>
        <dbReference type="PROSITE" id="PS50026"/>
    </source>
</evidence>
<dbReference type="PROSITE" id="PS50026">
    <property type="entry name" value="EGF_3"/>
    <property type="match status" value="1"/>
</dbReference>
<evidence type="ECO:0000313" key="8">
    <source>
        <dbReference type="EMBL" id="KAJ7370345.1"/>
    </source>
</evidence>
<feature type="domain" description="Laminin G" evidence="6">
    <location>
        <begin position="17"/>
        <end position="202"/>
    </location>
</feature>
<dbReference type="SMART" id="SM00282">
    <property type="entry name" value="LamG"/>
    <property type="match status" value="2"/>
</dbReference>
<feature type="domain" description="EGF-like" evidence="7">
    <location>
        <begin position="384"/>
        <end position="421"/>
    </location>
</feature>